<protein>
    <recommendedName>
        <fullName evidence="4">Secreted protein</fullName>
    </recommendedName>
</protein>
<evidence type="ECO:0000313" key="2">
    <source>
        <dbReference type="EMBL" id="CAK9205573.1"/>
    </source>
</evidence>
<keyword evidence="1" id="KW-0812">Transmembrane</keyword>
<gene>
    <name evidence="2" type="ORF">CSSPTR1EN2_LOCUS7916</name>
</gene>
<reference evidence="2" key="1">
    <citation type="submission" date="2024-02" db="EMBL/GenBank/DDBJ databases">
        <authorList>
            <consortium name="ELIXIR-Norway"/>
            <consortium name="Elixir Norway"/>
        </authorList>
    </citation>
    <scope>NUCLEOTIDE SEQUENCE</scope>
</reference>
<keyword evidence="1" id="KW-1133">Transmembrane helix</keyword>
<name>A0ABP0TUP2_9BRYO</name>
<evidence type="ECO:0000256" key="1">
    <source>
        <dbReference type="SAM" id="Phobius"/>
    </source>
</evidence>
<dbReference type="EMBL" id="OZ019907">
    <property type="protein sequence ID" value="CAK9205573.1"/>
    <property type="molecule type" value="Genomic_DNA"/>
</dbReference>
<accession>A0ABP0TUP2</accession>
<keyword evidence="3" id="KW-1185">Reference proteome</keyword>
<organism evidence="2 3">
    <name type="scientific">Sphagnum troendelagicum</name>
    <dbReference type="NCBI Taxonomy" id="128251"/>
    <lineage>
        <taxon>Eukaryota</taxon>
        <taxon>Viridiplantae</taxon>
        <taxon>Streptophyta</taxon>
        <taxon>Embryophyta</taxon>
        <taxon>Bryophyta</taxon>
        <taxon>Sphagnophytina</taxon>
        <taxon>Sphagnopsida</taxon>
        <taxon>Sphagnales</taxon>
        <taxon>Sphagnaceae</taxon>
        <taxon>Sphagnum</taxon>
    </lineage>
</organism>
<evidence type="ECO:0008006" key="4">
    <source>
        <dbReference type="Google" id="ProtNLM"/>
    </source>
</evidence>
<keyword evidence="1" id="KW-0472">Membrane</keyword>
<dbReference type="Proteomes" id="UP001497512">
    <property type="component" value="Chromosome 15"/>
</dbReference>
<evidence type="ECO:0000313" key="3">
    <source>
        <dbReference type="Proteomes" id="UP001497512"/>
    </source>
</evidence>
<feature type="transmembrane region" description="Helical" evidence="1">
    <location>
        <begin position="12"/>
        <end position="36"/>
    </location>
</feature>
<sequence length="102" mass="11643">MWTLFQICHKQYVPVMLSLLPASVCLFLQTGLRLGFQWRKQTTRRFAKDTVHRPYSYHCNGVGEVTAKDTVHRPYSYHCNGVGEVTALELDSVPNLSRVVCA</sequence>
<proteinExistence type="predicted"/>